<dbReference type="InterPro" id="IPR015943">
    <property type="entry name" value="WD40/YVTN_repeat-like_dom_sf"/>
</dbReference>
<proteinExistence type="predicted"/>
<dbReference type="Pfam" id="PF00400">
    <property type="entry name" value="WD40"/>
    <property type="match status" value="3"/>
</dbReference>
<dbReference type="PANTHER" id="PTHR44525">
    <property type="entry name" value="WD REPEAT-CONTAINING PROTEIN 27"/>
    <property type="match status" value="1"/>
</dbReference>
<dbReference type="SUPFAM" id="SSF50978">
    <property type="entry name" value="WD40 repeat-like"/>
    <property type="match status" value="1"/>
</dbReference>
<dbReference type="InterPro" id="IPR042411">
    <property type="entry name" value="WDR27"/>
</dbReference>
<gene>
    <name evidence="2" type="primary">WDR27</name>
</gene>
<evidence type="ECO:0000313" key="3">
    <source>
        <dbReference type="Proteomes" id="UP000233120"/>
    </source>
</evidence>
<dbReference type="SMART" id="SM00320">
    <property type="entry name" value="WD40"/>
    <property type="match status" value="7"/>
</dbReference>
<protein>
    <submittedName>
        <fullName evidence="2">WD repeat domain 27</fullName>
    </submittedName>
</protein>
<dbReference type="InterPro" id="IPR001680">
    <property type="entry name" value="WD40_rpt"/>
</dbReference>
<evidence type="ECO:0000256" key="1">
    <source>
        <dbReference type="PROSITE-ProRule" id="PRU00221"/>
    </source>
</evidence>
<feature type="repeat" description="WD" evidence="1">
    <location>
        <begin position="424"/>
        <end position="465"/>
    </location>
</feature>
<dbReference type="AlphaFoldDB" id="A0A2K6DGK8"/>
<reference evidence="2" key="2">
    <citation type="submission" date="2025-09" db="UniProtKB">
        <authorList>
            <consortium name="Ensembl"/>
        </authorList>
    </citation>
    <scope>IDENTIFICATION</scope>
</reference>
<keyword evidence="3" id="KW-1185">Reference proteome</keyword>
<dbReference type="PROSITE" id="PS50082">
    <property type="entry name" value="WD_REPEATS_2"/>
    <property type="match status" value="2"/>
</dbReference>
<name>A0A2K6DGK8_MACNE</name>
<reference evidence="2" key="1">
    <citation type="submission" date="2025-08" db="UniProtKB">
        <authorList>
            <consortium name="Ensembl"/>
        </authorList>
    </citation>
    <scope>IDENTIFICATION</scope>
</reference>
<dbReference type="Ensembl" id="ENSMNET00000059489.1">
    <property type="protein sequence ID" value="ENSMNEP00000035036.1"/>
    <property type="gene ID" value="ENSMNEG00000040662.1"/>
</dbReference>
<dbReference type="Bgee" id="ENSMNEG00000040662">
    <property type="expression patterns" value="Expressed in pituitary gland and 12 other cell types or tissues"/>
</dbReference>
<accession>A0A2K6DGK8</accession>
<dbReference type="PROSITE" id="PS50294">
    <property type="entry name" value="WD_REPEATS_REGION"/>
    <property type="match status" value="2"/>
</dbReference>
<dbReference type="FunFam" id="2.130.10.10:FF:000995">
    <property type="entry name" value="WD repeat domain 27"/>
    <property type="match status" value="1"/>
</dbReference>
<evidence type="ECO:0000313" key="2">
    <source>
        <dbReference type="Ensembl" id="ENSMNEP00000035036.1"/>
    </source>
</evidence>
<sequence length="700" mass="76688">MENPQDIFSSNAGCLSDIVIEKYLVESKESVSHVQLACSMQDCAFPLDGTELCIWNTKSPSHQLLILRGHHQPITAIAFGNKVNPLLICSASLDYVIMWNLDECREKVLQAYPLLSLFIDAESRQLVTGCADGQLWIFSLMDGHHYRRVARVDLRKKTETFSTRRLKSGLCSQPEESQLPSTSVLGKGEQVEVTFPILRLAPCDLSLIPNSACGCLSSENTQCMWIGSSVGLFIFNLANLEVEAALYYRDFQSLSIPLAGSCALRNRTADRKTLCLLASLFGGKIAVLEIDPAALVRAQQCPGLRQSLSVPASSCVLPTSPLYLGIAKEKSTKAASGRRCAARNVTKDQRLVFHSKVRSSGYASAPHVTMFSPKTNIKSEGKGSSRRRSSCGWEPYPVECAVPTKPGPQVAAAPTCTRVCCLQYSGHDGAVNTVCWSQDRRWLLSAAQDGTLRVWSARGAELALLLGRDMSSKPIQSAQFYYIDAFILLSSGPEFQLLKYHIDTCKDEMKRYKQKSKSKLICRLSTTGAVDVTSLSAVNDFYSHIVLAAGRNRTVEVFDLNAGCSAAVIAEAHSRPVHQICQNKGSSFTTQQPQAYNLFLTTAIGDGMRLWDLRTLRCERHFEGHPSRGYPCGIAFSPCGRFAACGAEDRHAYVYEMGSSTFSHRLAGHTDTVTGVAFNPSTPQLATATLDGKLQLFLAE</sequence>
<keyword evidence="1" id="KW-0853">WD repeat</keyword>
<organism evidence="2 3">
    <name type="scientific">Macaca nemestrina</name>
    <name type="common">Pig-tailed macaque</name>
    <dbReference type="NCBI Taxonomy" id="9545"/>
    <lineage>
        <taxon>Eukaryota</taxon>
        <taxon>Metazoa</taxon>
        <taxon>Chordata</taxon>
        <taxon>Craniata</taxon>
        <taxon>Vertebrata</taxon>
        <taxon>Euteleostomi</taxon>
        <taxon>Mammalia</taxon>
        <taxon>Eutheria</taxon>
        <taxon>Euarchontoglires</taxon>
        <taxon>Primates</taxon>
        <taxon>Haplorrhini</taxon>
        <taxon>Catarrhini</taxon>
        <taxon>Cercopithecidae</taxon>
        <taxon>Cercopithecinae</taxon>
        <taxon>Macaca</taxon>
    </lineage>
</organism>
<dbReference type="PANTHER" id="PTHR44525:SF1">
    <property type="entry name" value="WD REPEAT-CONTAINING PROTEIN 27"/>
    <property type="match status" value="1"/>
</dbReference>
<dbReference type="InterPro" id="IPR036322">
    <property type="entry name" value="WD40_repeat_dom_sf"/>
</dbReference>
<dbReference type="Gene3D" id="2.130.10.10">
    <property type="entry name" value="YVTN repeat-like/Quinoprotein amine dehydrogenase"/>
    <property type="match status" value="3"/>
</dbReference>
<feature type="repeat" description="WD" evidence="1">
    <location>
        <begin position="666"/>
        <end position="700"/>
    </location>
</feature>
<dbReference type="GeneTree" id="ENSGT00390000012017"/>
<dbReference type="Proteomes" id="UP000233120">
    <property type="component" value="Unassembled WGS sequence"/>
</dbReference>